<dbReference type="InterPro" id="IPR042202">
    <property type="entry name" value="Duffy-ag-bd_sf"/>
</dbReference>
<dbReference type="Pfam" id="PF18562">
    <property type="entry name" value="CIDR1_gamma"/>
    <property type="match status" value="1"/>
</dbReference>
<feature type="compositionally biased region" description="Basic and acidic residues" evidence="1">
    <location>
        <begin position="805"/>
        <end position="816"/>
    </location>
</feature>
<feature type="compositionally biased region" description="Acidic residues" evidence="1">
    <location>
        <begin position="1604"/>
        <end position="1618"/>
    </location>
</feature>
<feature type="compositionally biased region" description="Low complexity" evidence="1">
    <location>
        <begin position="1577"/>
        <end position="1593"/>
    </location>
</feature>
<feature type="region of interest" description="Disordered" evidence="1">
    <location>
        <begin position="1557"/>
        <end position="1668"/>
    </location>
</feature>
<gene>
    <name evidence="9" type="ORF">PFAG_06011</name>
</gene>
<evidence type="ECO:0000313" key="9">
    <source>
        <dbReference type="EMBL" id="EUT75061.1"/>
    </source>
</evidence>
<evidence type="ECO:0000259" key="3">
    <source>
        <dbReference type="Pfam" id="PF03011"/>
    </source>
</evidence>
<feature type="domain" description="Duffy-binding-like" evidence="3">
    <location>
        <begin position="1412"/>
        <end position="1555"/>
    </location>
</feature>
<dbReference type="Proteomes" id="UP000030666">
    <property type="component" value="Unassembled WGS sequence"/>
</dbReference>
<feature type="domain" description="Duffy-binding-like" evidence="8">
    <location>
        <begin position="1160"/>
        <end position="1309"/>
    </location>
</feature>
<evidence type="ECO:0000259" key="5">
    <source>
        <dbReference type="Pfam" id="PF15447"/>
    </source>
</evidence>
<dbReference type="Pfam" id="PF03011">
    <property type="entry name" value="PFEMP"/>
    <property type="match status" value="2"/>
</dbReference>
<feature type="domain" description="Duffy-antigen binding" evidence="4">
    <location>
        <begin position="925"/>
        <end position="1122"/>
    </location>
</feature>
<evidence type="ECO:0000259" key="4">
    <source>
        <dbReference type="Pfam" id="PF05424"/>
    </source>
</evidence>
<dbReference type="SUPFAM" id="SSF140924">
    <property type="entry name" value="Duffy binding domain-like"/>
    <property type="match status" value="4"/>
</dbReference>
<dbReference type="InterPro" id="IPR008602">
    <property type="entry name" value="Duffy-antigen-binding"/>
</dbReference>
<feature type="domain" description="PfEMP1 CIDRalpha1" evidence="7">
    <location>
        <begin position="528"/>
        <end position="580"/>
    </location>
</feature>
<feature type="domain" description="Plasmodium falciparum erythrocyte membrane protein-1 N-terminal segment" evidence="5">
    <location>
        <begin position="17"/>
        <end position="52"/>
    </location>
</feature>
<evidence type="ECO:0008006" key="10">
    <source>
        <dbReference type="Google" id="ProtNLM"/>
    </source>
</evidence>
<dbReference type="InterPro" id="IPR029210">
    <property type="entry name" value="PfEMP1_NTS"/>
</dbReference>
<dbReference type="InterPro" id="IPR004258">
    <property type="entry name" value="DBL"/>
</dbReference>
<feature type="compositionally biased region" description="Basic and acidic residues" evidence="1">
    <location>
        <begin position="838"/>
        <end position="856"/>
    </location>
</feature>
<dbReference type="GO" id="GO:0016020">
    <property type="term" value="C:membrane"/>
    <property type="evidence" value="ECO:0007669"/>
    <property type="project" value="InterPro"/>
</dbReference>
<feature type="compositionally biased region" description="Acidic residues" evidence="1">
    <location>
        <begin position="817"/>
        <end position="837"/>
    </location>
</feature>
<dbReference type="FunFam" id="1.20.58.830:FF:000004">
    <property type="entry name" value="Erythrocyte membrane protein 1, PfEMP1"/>
    <property type="match status" value="1"/>
</dbReference>
<feature type="region of interest" description="Disordered" evidence="1">
    <location>
        <begin position="1002"/>
        <end position="1032"/>
    </location>
</feature>
<accession>W7FVY0</accession>
<dbReference type="FunFam" id="1.20.1310.20:FF:000001">
    <property type="entry name" value="Erythrocyte membrane protein 1, PfEMP1"/>
    <property type="match status" value="1"/>
</dbReference>
<dbReference type="Pfam" id="PF15447">
    <property type="entry name" value="NTS"/>
    <property type="match status" value="1"/>
</dbReference>
<dbReference type="InterPro" id="IPR054595">
    <property type="entry name" value="DBL_C"/>
</dbReference>
<evidence type="ECO:0000259" key="6">
    <source>
        <dbReference type="Pfam" id="PF18562"/>
    </source>
</evidence>
<sequence length="1700" mass="194671">MAPQGSAGGVGEIDHTSAKHLLDSIGENVYKEVEKDAEKYKEALKGKLQEAKGSGETVAFSDTCKLVDDYYNNHVNGGDASGERNPCRKEDVKRFSDKEGAQCDKKKIRDNEDDRVGACAPYRRLHVCDKNMEKIATSMTTHKLLAEVCMAAKYEGASITLHYPQYQEKYGDSQICTVLARSFADIGDIIRGKDLFIGYNQKDRKEKQKIQDNLIEIFKKIHEDLTETGVKNYYKNDDKDPNFFQLREDWWIANRDQVWEAITCGAGVSQYFRPTCGDNRGFSQAHDKCTCNNGDVPTYFDYVPQFLRWFEEWAEDFCRKKNKKLKDAIDKCRGQDKSGNDKYCDLNGYDCEKTKRGRNIYRWDYKCTGCFLSCSHFRTWIDNQRKQFLKQRNKYQNEISVGGSGVRRQRRATRSNNNYEGYEKKFYEKLQSNGYGSVETFLEKLSKENVCTKITDTEGGTINFKTVNSGSASAGGDGSNKTFDHTTYCQACPLCGVKPNGRKWERKDNMQDCPPIKLYRPKSGEVGTTINFLYSGDEATEIGKKLNKFCLTQNGSDGGGGSKSDSQKLYQEWTCYHVNQLEKDPNPNGVDDPEYENDVRTGGGLCILPNPKKNEKEKESKSYPEPNDIQKTFNPFFYYWVVHMLKDSIYWRTKKLERCLKNGTTIKCKDGCKNPCKCFESWVKQKKEEWEKIKEQFSKQKDIKEETGMDPIVTLEWNLELEFANENTEEDKANNVSAEEAKEIKHLRDIIKKKNQDAAVAAGGSPDGKKKTIMDKLIEHEEGIATECKNCEQRQQNPSSVARAETPKDEGTQRPAEEEEEDEDAEDDDEDDEDEDSTENKAASEPEEPKEPKETAVDSQTPKVEVETVKPCDIVAELFEKPDTLQAACPTKYGPKAPTSWKCVTPSGDKTGTGGETTGKSDTGGLCIPPRRRRLYVGKLQEWASGGNTQEDGKAQTQPVIGEAAQGDGVSTSPQVALLHAFVKSAAVETFFAWHEFKKEKEREKKEKEEANGELVQRETSADTEQKELEESGKIPEEFKRQMFYTFGDYRDICLGKDIGRDMDKVNQKIKGVFSNNVQTPTEKQREEWWTEYCPHIWEGMLCALSYDTEKQNMILGLREKLRNTTNNNMYKDVTIISGDNTTKLEEFSKRPTFFRWLEEWGDEFCTKRTHKLANVKKECDGFNINGRKIYCSGDGYDCIDENSRYNDMFAHLDCRGCYTKCTNYKKWIKNKKNEFDNQKIKYKKEFQELSKPSKNDDDKKFHKYLDGKGYFSAQEFLQSPNHGKPCQGDMNKNNKINFNNNLETFGPSTYCKACPFNGVTCGRTGVCTRNSEIVQKNTGDPATVIDILLDNYATNDTDQELQGNCKQYELYKDLRKQKWECQKKQDKIHQCKISTDVDSNYFENKISFKVLFERWLIDFIEGYNKSKERITGCTKDVNSCKEGCNNKCECVKEWLNKKSTEWKIIREYYKEHLETPNDSIVYTIKTFFQQLPLDKDYKKAQEVVQEKNKRDELWGCTGRDKCITEETQKDKDFITNLINKLNDKIQFCQTQHGKAQAECDLPPLDDPEPPEEDPDTSTTSSRPEFCPQEQQPEPVPEQPVAPADEDDTDSGIQEEEEAAKPDQDNEVAPDKAEETLPPAKVPKVPKKPVPEKKVTPKRQPKKRLPREVTHSILPEMLSISSFPLTVGLAFAALSYFLLK</sequence>
<proteinExistence type="predicted"/>
<keyword evidence="2" id="KW-1133">Transmembrane helix</keyword>
<feature type="region of interest" description="Disordered" evidence="1">
    <location>
        <begin position="904"/>
        <end position="927"/>
    </location>
</feature>
<feature type="non-terminal residue" evidence="9">
    <location>
        <position position="1700"/>
    </location>
</feature>
<dbReference type="Gene3D" id="1.20.58.1930">
    <property type="match status" value="1"/>
</dbReference>
<name>W7FVY0_PLAFA</name>
<reference evidence="9" key="1">
    <citation type="submission" date="2013-02" db="EMBL/GenBank/DDBJ databases">
        <title>The Genome Sequence of Plasmodium falciparum Santa Lucia.</title>
        <authorList>
            <consortium name="The Broad Institute Genome Sequencing Platform"/>
            <consortium name="The Broad Institute Genome Sequencing Center for Infectious Disease"/>
            <person name="Neafsey D."/>
            <person name="Cheeseman I."/>
            <person name="Volkman S."/>
            <person name="Adams J."/>
            <person name="Walker B."/>
            <person name="Young S.K."/>
            <person name="Zeng Q."/>
            <person name="Gargeya S."/>
            <person name="Fitzgerald M."/>
            <person name="Haas B."/>
            <person name="Abouelleil A."/>
            <person name="Alvarado L."/>
            <person name="Arachchi H.M."/>
            <person name="Berlin A.M."/>
            <person name="Chapman S.B."/>
            <person name="Dewar J."/>
            <person name="Goldberg J."/>
            <person name="Griggs A."/>
            <person name="Gujja S."/>
            <person name="Hansen M."/>
            <person name="Howarth C."/>
            <person name="Imamovic A."/>
            <person name="Larimer J."/>
            <person name="McCowan C."/>
            <person name="Murphy C."/>
            <person name="Neiman D."/>
            <person name="Pearson M."/>
            <person name="Priest M."/>
            <person name="Roberts A."/>
            <person name="Saif S."/>
            <person name="Shea T."/>
            <person name="Sisk P."/>
            <person name="Sykes S."/>
            <person name="Wortman J."/>
            <person name="Nusbaum C."/>
            <person name="Birren B."/>
        </authorList>
    </citation>
    <scope>NUCLEOTIDE SEQUENCE [LARGE SCALE GENOMIC DNA]</scope>
    <source>
        <strain evidence="9">Santa Lucia</strain>
    </source>
</reference>
<feature type="compositionally biased region" description="Basic residues" evidence="1">
    <location>
        <begin position="1656"/>
        <end position="1665"/>
    </location>
</feature>
<dbReference type="Pfam" id="PF21807">
    <property type="entry name" value="PfEMP1_CIDRalpha1_dom"/>
    <property type="match status" value="1"/>
</dbReference>
<keyword evidence="2" id="KW-0472">Membrane</keyword>
<evidence type="ECO:0000256" key="1">
    <source>
        <dbReference type="SAM" id="MobiDB-lite"/>
    </source>
</evidence>
<protein>
    <recommendedName>
        <fullName evidence="10">Duffy-binding-like domain-containing protein</fullName>
    </recommendedName>
</protein>
<evidence type="ECO:0000259" key="8">
    <source>
        <dbReference type="Pfam" id="PF22672"/>
    </source>
</evidence>
<dbReference type="Gene3D" id="1.20.58.830">
    <property type="match status" value="3"/>
</dbReference>
<evidence type="ECO:0000256" key="2">
    <source>
        <dbReference type="SAM" id="Phobius"/>
    </source>
</evidence>
<feature type="domain" description="Duffy-binding-like" evidence="3">
    <location>
        <begin position="636"/>
        <end position="795"/>
    </location>
</feature>
<keyword evidence="2" id="KW-0812">Transmembrane</keyword>
<dbReference type="Pfam" id="PF22672">
    <property type="entry name" value="DBL_C"/>
    <property type="match status" value="2"/>
</dbReference>
<feature type="domain" description="Cysteine-rich interdomain region 1 gamma" evidence="6">
    <location>
        <begin position="1344"/>
        <end position="1394"/>
    </location>
</feature>
<dbReference type="InterPro" id="IPR041480">
    <property type="entry name" value="CIDR1_gamma"/>
</dbReference>
<feature type="compositionally biased region" description="Basic and acidic residues" evidence="1">
    <location>
        <begin position="1619"/>
        <end position="1635"/>
    </location>
</feature>
<feature type="domain" description="Duffy-antigen binding" evidence="4">
    <location>
        <begin position="117"/>
        <end position="308"/>
    </location>
</feature>
<feature type="transmembrane region" description="Helical" evidence="2">
    <location>
        <begin position="1677"/>
        <end position="1699"/>
    </location>
</feature>
<feature type="domain" description="Duffy-binding-like" evidence="8">
    <location>
        <begin position="312"/>
        <end position="467"/>
    </location>
</feature>
<feature type="compositionally biased region" description="Acidic residues" evidence="1">
    <location>
        <begin position="1564"/>
        <end position="1576"/>
    </location>
</feature>
<feature type="region of interest" description="Disordered" evidence="1">
    <location>
        <begin position="789"/>
        <end position="868"/>
    </location>
</feature>
<dbReference type="FunFam" id="1.20.58.830:FF:000003">
    <property type="entry name" value="Erythrocyte membrane protein 1, PfEMP1"/>
    <property type="match status" value="1"/>
</dbReference>
<dbReference type="Gene3D" id="1.20.1310.20">
    <property type="entry name" value="Duffy-antigen binding domain"/>
    <property type="match status" value="2"/>
</dbReference>
<dbReference type="GO" id="GO:0046789">
    <property type="term" value="F:host cell surface receptor binding"/>
    <property type="evidence" value="ECO:0007669"/>
    <property type="project" value="InterPro"/>
</dbReference>
<dbReference type="Pfam" id="PF05424">
    <property type="entry name" value="Duffy_binding"/>
    <property type="match status" value="2"/>
</dbReference>
<dbReference type="EMBL" id="KI928824">
    <property type="protein sequence ID" value="EUT75061.1"/>
    <property type="molecule type" value="Genomic_DNA"/>
</dbReference>
<organism evidence="9">
    <name type="scientific">Plasmodium falciparum Santa Lucia</name>
    <dbReference type="NCBI Taxonomy" id="478859"/>
    <lineage>
        <taxon>Eukaryota</taxon>
        <taxon>Sar</taxon>
        <taxon>Alveolata</taxon>
        <taxon>Apicomplexa</taxon>
        <taxon>Aconoidasida</taxon>
        <taxon>Haemosporida</taxon>
        <taxon>Plasmodiidae</taxon>
        <taxon>Plasmodium</taxon>
        <taxon>Plasmodium (Laverania)</taxon>
    </lineage>
</organism>
<dbReference type="InterPro" id="IPR049158">
    <property type="entry name" value="PfEMP1_CIDRalpha1_dom"/>
</dbReference>
<evidence type="ECO:0000259" key="7">
    <source>
        <dbReference type="Pfam" id="PF21807"/>
    </source>
</evidence>